<evidence type="ECO:0000256" key="3">
    <source>
        <dbReference type="ARBA" id="ARBA00022777"/>
    </source>
</evidence>
<dbReference type="SMART" id="SM00220">
    <property type="entry name" value="S_TKc"/>
    <property type="match status" value="1"/>
</dbReference>
<protein>
    <recommendedName>
        <fullName evidence="6">Protein kinase domain-containing protein</fullName>
    </recommendedName>
</protein>
<feature type="compositionally biased region" description="Basic and acidic residues" evidence="5">
    <location>
        <begin position="603"/>
        <end position="616"/>
    </location>
</feature>
<keyword evidence="8" id="KW-1185">Reference proteome</keyword>
<keyword evidence="2" id="KW-0547">Nucleotide-binding</keyword>
<dbReference type="PANTHER" id="PTHR44329">
    <property type="entry name" value="SERINE/THREONINE-PROTEIN KINASE TNNI3K-RELATED"/>
    <property type="match status" value="1"/>
</dbReference>
<dbReference type="PROSITE" id="PS50011">
    <property type="entry name" value="PROTEIN_KINASE_DOM"/>
    <property type="match status" value="1"/>
</dbReference>
<dbReference type="InterPro" id="IPR008271">
    <property type="entry name" value="Ser/Thr_kinase_AS"/>
</dbReference>
<feature type="region of interest" description="Disordered" evidence="5">
    <location>
        <begin position="18"/>
        <end position="160"/>
    </location>
</feature>
<dbReference type="InterPro" id="IPR011009">
    <property type="entry name" value="Kinase-like_dom_sf"/>
</dbReference>
<evidence type="ECO:0000256" key="2">
    <source>
        <dbReference type="ARBA" id="ARBA00022741"/>
    </source>
</evidence>
<dbReference type="PROSITE" id="PS00108">
    <property type="entry name" value="PROTEIN_KINASE_ST"/>
    <property type="match status" value="1"/>
</dbReference>
<evidence type="ECO:0000313" key="8">
    <source>
        <dbReference type="Proteomes" id="UP001437256"/>
    </source>
</evidence>
<gene>
    <name evidence="7" type="ORF">AAF712_015093</name>
</gene>
<dbReference type="InterPro" id="IPR051681">
    <property type="entry name" value="Ser/Thr_Kinases-Pseudokinases"/>
</dbReference>
<dbReference type="InterPro" id="IPR001245">
    <property type="entry name" value="Ser-Thr/Tyr_kinase_cat_dom"/>
</dbReference>
<feature type="region of interest" description="Disordered" evidence="5">
    <location>
        <begin position="594"/>
        <end position="627"/>
    </location>
</feature>
<dbReference type="EMBL" id="JBBXMP010000344">
    <property type="protein sequence ID" value="KAL0058244.1"/>
    <property type="molecule type" value="Genomic_DNA"/>
</dbReference>
<evidence type="ECO:0000256" key="5">
    <source>
        <dbReference type="SAM" id="MobiDB-lite"/>
    </source>
</evidence>
<feature type="domain" description="Protein kinase" evidence="6">
    <location>
        <begin position="251"/>
        <end position="599"/>
    </location>
</feature>
<dbReference type="Pfam" id="PF07714">
    <property type="entry name" value="PK_Tyr_Ser-Thr"/>
    <property type="match status" value="1"/>
</dbReference>
<comment type="caution">
    <text evidence="7">The sequence shown here is derived from an EMBL/GenBank/DDBJ whole genome shotgun (WGS) entry which is preliminary data.</text>
</comment>
<evidence type="ECO:0000313" key="7">
    <source>
        <dbReference type="EMBL" id="KAL0058244.1"/>
    </source>
</evidence>
<feature type="compositionally biased region" description="Polar residues" evidence="5">
    <location>
        <begin position="18"/>
        <end position="44"/>
    </location>
</feature>
<name>A0ABR2ZBC3_9AGAR</name>
<dbReference type="Gene3D" id="1.10.510.10">
    <property type="entry name" value="Transferase(Phosphotransferase) domain 1"/>
    <property type="match status" value="1"/>
</dbReference>
<dbReference type="InterPro" id="IPR000719">
    <property type="entry name" value="Prot_kinase_dom"/>
</dbReference>
<reference evidence="7 8" key="1">
    <citation type="submission" date="2024-05" db="EMBL/GenBank/DDBJ databases">
        <title>A draft genome resource for the thread blight pathogen Marasmius tenuissimus strain MS-2.</title>
        <authorList>
            <person name="Yulfo-Soto G.E."/>
            <person name="Baruah I.K."/>
            <person name="Amoako-Attah I."/>
            <person name="Bukari Y."/>
            <person name="Meinhardt L.W."/>
            <person name="Bailey B.A."/>
            <person name="Cohen S.P."/>
        </authorList>
    </citation>
    <scope>NUCLEOTIDE SEQUENCE [LARGE SCALE GENOMIC DNA]</scope>
    <source>
        <strain evidence="7 8">MS-2</strain>
    </source>
</reference>
<evidence type="ECO:0000259" key="6">
    <source>
        <dbReference type="PROSITE" id="PS50011"/>
    </source>
</evidence>
<feature type="compositionally biased region" description="Basic and acidic residues" evidence="5">
    <location>
        <begin position="142"/>
        <end position="160"/>
    </location>
</feature>
<keyword evidence="1" id="KW-0808">Transferase</keyword>
<keyword evidence="4" id="KW-0067">ATP-binding</keyword>
<accession>A0ABR2ZBC3</accession>
<keyword evidence="3" id="KW-0418">Kinase</keyword>
<dbReference type="PANTHER" id="PTHR44329:SF288">
    <property type="entry name" value="MITOGEN-ACTIVATED PROTEIN KINASE KINASE KINASE 20"/>
    <property type="match status" value="1"/>
</dbReference>
<dbReference type="Proteomes" id="UP001437256">
    <property type="component" value="Unassembled WGS sequence"/>
</dbReference>
<proteinExistence type="predicted"/>
<organism evidence="7 8">
    <name type="scientific">Marasmius tenuissimus</name>
    <dbReference type="NCBI Taxonomy" id="585030"/>
    <lineage>
        <taxon>Eukaryota</taxon>
        <taxon>Fungi</taxon>
        <taxon>Dikarya</taxon>
        <taxon>Basidiomycota</taxon>
        <taxon>Agaricomycotina</taxon>
        <taxon>Agaricomycetes</taxon>
        <taxon>Agaricomycetidae</taxon>
        <taxon>Agaricales</taxon>
        <taxon>Marasmiineae</taxon>
        <taxon>Marasmiaceae</taxon>
        <taxon>Marasmius</taxon>
    </lineage>
</organism>
<evidence type="ECO:0000256" key="1">
    <source>
        <dbReference type="ARBA" id="ARBA00022679"/>
    </source>
</evidence>
<sequence>MYPWIPDIRDRAWTSLSSGTQINDQQSGSGAQNNTNSIGTQNITHWRDENLNNDPGGKSVNYEESWNSQPPPAYDSLNPSPGYGFGNNNKRENFSDGPGGKSVNNNSPPPTQHPFAESSTRERRKTARSLNITPPQRLPSGRRLDGDKLRREEDAFRNMRDNEDDYKEVLGIEGQDAQNILDDWQLLIECTEDTKLRQQVVRAMSELTYRSGRVPSTAPPQRPPIGRRLDSDMLRREEDAFRSMRNDEVEYEEILELKDEEAQELLDDWQLLIECTEDTKLRQQVVRAMSELTHRSGRVPSIAPPQRPPIGRRLDGDMLRREEDDFRSMRNDEVEYEEILELKDEDAQEMLDDWQLLIECTEDTKLRQQVVHAMSELTYRSGRVPEGIWIGEVEDLSKDAVEFGSFADIWTGTINETKVALKVVRYRIDHEQHERVIKAKEIAQGLVYLHSLNITHGDLKGYNVLIDDDQNARITDFGLSRAVDNENLVGLLNMSSRQGSVRWLAPELLKSGRSSASPSKSDIYAFGCVCYEIYAKCIPFEDVKDYGIIYAAVIQNERPQPPQNMGDKMRHLMVSCWMADPNSRPDAAKIVEQINRPGYSRSEPGRPKSSYRDRNKTYSALNDEDKPLPAGMLQGEIEAFHLQRSEYPGLSFDVLGDEDRPLTTEMLQREITAFNLQRSNAVEHGIVNTQGIFGASGNHGRNPVIIYDDTARQVSPYHPLTVINDYLLTSVSGWVTGVVNDAHLRPFRGRLLGLR</sequence>
<evidence type="ECO:0000256" key="4">
    <source>
        <dbReference type="ARBA" id="ARBA00022840"/>
    </source>
</evidence>
<dbReference type="SUPFAM" id="SSF56112">
    <property type="entry name" value="Protein kinase-like (PK-like)"/>
    <property type="match status" value="1"/>
</dbReference>